<feature type="domain" description="Zinc-ribbon" evidence="2">
    <location>
        <begin position="3"/>
        <end position="23"/>
    </location>
</feature>
<keyword evidence="1" id="KW-1133">Transmembrane helix</keyword>
<evidence type="ECO:0000313" key="3">
    <source>
        <dbReference type="EMBL" id="KMJ45127.1"/>
    </source>
</evidence>
<keyword evidence="4" id="KW-1185">Reference proteome</keyword>
<keyword evidence="1" id="KW-0812">Transmembrane</keyword>
<name>A0A0J5FT82_9GAMM</name>
<dbReference type="AlphaFoldDB" id="A0A0J5FT82"/>
<dbReference type="PATRIC" id="fig|880157.4.peg.2229"/>
<gene>
    <name evidence="3" type="ORF">AB204_10535</name>
</gene>
<dbReference type="RefSeq" id="WP_047963325.1">
    <property type="nucleotide sequence ID" value="NZ_CAWMBG010000064.1"/>
</dbReference>
<evidence type="ECO:0000256" key="1">
    <source>
        <dbReference type="SAM" id="Phobius"/>
    </source>
</evidence>
<keyword evidence="1" id="KW-0472">Membrane</keyword>
<accession>A0A0J5FT82</accession>
<organism evidence="3 4">
    <name type="scientific">Xenorhabdus khoisanae</name>
    <dbReference type="NCBI Taxonomy" id="880157"/>
    <lineage>
        <taxon>Bacteria</taxon>
        <taxon>Pseudomonadati</taxon>
        <taxon>Pseudomonadota</taxon>
        <taxon>Gammaproteobacteria</taxon>
        <taxon>Enterobacterales</taxon>
        <taxon>Morganellaceae</taxon>
        <taxon>Xenorhabdus</taxon>
    </lineage>
</organism>
<evidence type="ECO:0000313" key="4">
    <source>
        <dbReference type="Proteomes" id="UP000036277"/>
    </source>
</evidence>
<dbReference type="OrthoDB" id="9151736at2"/>
<feature type="transmembrane region" description="Helical" evidence="1">
    <location>
        <begin position="89"/>
        <end position="108"/>
    </location>
</feature>
<reference evidence="3 4" key="1">
    <citation type="submission" date="2015-06" db="EMBL/GenBank/DDBJ databases">
        <title>Draft Whole-Genome Sequence of the Entomopathogenic Bacterium Xenorhabdus khoisanae.</title>
        <authorList>
            <person name="Naidoo S."/>
            <person name="Featherston J."/>
            <person name="Gray V.M."/>
        </authorList>
    </citation>
    <scope>NUCLEOTIDE SEQUENCE [LARGE SCALE GENOMIC DNA]</scope>
    <source>
        <strain evidence="3 4">MCB</strain>
    </source>
</reference>
<protein>
    <recommendedName>
        <fullName evidence="2">Zinc-ribbon domain-containing protein</fullName>
    </recommendedName>
</protein>
<feature type="transmembrane region" description="Helical" evidence="1">
    <location>
        <begin position="114"/>
        <end position="136"/>
    </location>
</feature>
<comment type="caution">
    <text evidence="3">The sequence shown here is derived from an EMBL/GenBank/DDBJ whole genome shotgun (WGS) entry which is preliminary data.</text>
</comment>
<dbReference type="EMBL" id="LFCV01000064">
    <property type="protein sequence ID" value="KMJ45127.1"/>
    <property type="molecule type" value="Genomic_DNA"/>
</dbReference>
<sequence>MVFCTACGKEIAENDNFCSTCGKTRGGTSIVFGDNSFNALNSEIKDNVIHVGDSYTNSNNIDPSTLNIQRSFVKLPWSKEGKLAKRSTFLKLGTWGSLASIAGIFLPFLTGNYYLHSIALIALVFSLPILLMGLLINRFKFQHLLGLQNLEIGLKENIYLTKITCDCPWCKSEMKLRMIGSKEHRQHLLICARNPSQHRIIFDPTVLPNIEE</sequence>
<dbReference type="InterPro" id="IPR026870">
    <property type="entry name" value="Zinc_ribbon_dom"/>
</dbReference>
<evidence type="ECO:0000259" key="2">
    <source>
        <dbReference type="Pfam" id="PF13240"/>
    </source>
</evidence>
<dbReference type="Pfam" id="PF13240">
    <property type="entry name" value="Zn_Ribbon_1"/>
    <property type="match status" value="1"/>
</dbReference>
<proteinExistence type="predicted"/>
<dbReference type="Proteomes" id="UP000036277">
    <property type="component" value="Unassembled WGS sequence"/>
</dbReference>